<evidence type="ECO:0000256" key="2">
    <source>
        <dbReference type="ARBA" id="ARBA00023002"/>
    </source>
</evidence>
<dbReference type="AlphaFoldDB" id="A0A6A6SWF8"/>
<keyword evidence="4" id="KW-1185">Reference proteome</keyword>
<organism evidence="3 4">
    <name type="scientific">Lophiostoma macrostomum CBS 122681</name>
    <dbReference type="NCBI Taxonomy" id="1314788"/>
    <lineage>
        <taxon>Eukaryota</taxon>
        <taxon>Fungi</taxon>
        <taxon>Dikarya</taxon>
        <taxon>Ascomycota</taxon>
        <taxon>Pezizomycotina</taxon>
        <taxon>Dothideomycetes</taxon>
        <taxon>Pleosporomycetidae</taxon>
        <taxon>Pleosporales</taxon>
        <taxon>Lophiostomataceae</taxon>
        <taxon>Lophiostoma</taxon>
    </lineage>
</organism>
<dbReference type="SUPFAM" id="SSF51735">
    <property type="entry name" value="NAD(P)-binding Rossmann-fold domains"/>
    <property type="match status" value="1"/>
</dbReference>
<protein>
    <submittedName>
        <fullName evidence="3">NAD-P-binding protein</fullName>
    </submittedName>
</protein>
<dbReference type="CDD" id="cd05233">
    <property type="entry name" value="SDR_c"/>
    <property type="match status" value="1"/>
</dbReference>
<proteinExistence type="inferred from homology"/>
<dbReference type="PANTHER" id="PTHR24321:SF8">
    <property type="entry name" value="ESTRADIOL 17-BETA-DEHYDROGENASE 8-RELATED"/>
    <property type="match status" value="1"/>
</dbReference>
<dbReference type="GO" id="GO:0016491">
    <property type="term" value="F:oxidoreductase activity"/>
    <property type="evidence" value="ECO:0007669"/>
    <property type="project" value="UniProtKB-KW"/>
</dbReference>
<dbReference type="PANTHER" id="PTHR24321">
    <property type="entry name" value="DEHYDROGENASES, SHORT CHAIN"/>
    <property type="match status" value="1"/>
</dbReference>
<accession>A0A6A6SWF8</accession>
<dbReference type="InterPro" id="IPR036291">
    <property type="entry name" value="NAD(P)-bd_dom_sf"/>
</dbReference>
<dbReference type="Proteomes" id="UP000799324">
    <property type="component" value="Unassembled WGS sequence"/>
</dbReference>
<reference evidence="3" key="1">
    <citation type="journal article" date="2020" name="Stud. Mycol.">
        <title>101 Dothideomycetes genomes: a test case for predicting lifestyles and emergence of pathogens.</title>
        <authorList>
            <person name="Haridas S."/>
            <person name="Albert R."/>
            <person name="Binder M."/>
            <person name="Bloem J."/>
            <person name="Labutti K."/>
            <person name="Salamov A."/>
            <person name="Andreopoulos B."/>
            <person name="Baker S."/>
            <person name="Barry K."/>
            <person name="Bills G."/>
            <person name="Bluhm B."/>
            <person name="Cannon C."/>
            <person name="Castanera R."/>
            <person name="Culley D."/>
            <person name="Daum C."/>
            <person name="Ezra D."/>
            <person name="Gonzalez J."/>
            <person name="Henrissat B."/>
            <person name="Kuo A."/>
            <person name="Liang C."/>
            <person name="Lipzen A."/>
            <person name="Lutzoni F."/>
            <person name="Magnuson J."/>
            <person name="Mondo S."/>
            <person name="Nolan M."/>
            <person name="Ohm R."/>
            <person name="Pangilinan J."/>
            <person name="Park H.-J."/>
            <person name="Ramirez L."/>
            <person name="Alfaro M."/>
            <person name="Sun H."/>
            <person name="Tritt A."/>
            <person name="Yoshinaga Y."/>
            <person name="Zwiers L.-H."/>
            <person name="Turgeon B."/>
            <person name="Goodwin S."/>
            <person name="Spatafora J."/>
            <person name="Crous P."/>
            <person name="Grigoriev I."/>
        </authorList>
    </citation>
    <scope>NUCLEOTIDE SEQUENCE</scope>
    <source>
        <strain evidence="3">CBS 122681</strain>
    </source>
</reference>
<comment type="similarity">
    <text evidence="1">Belongs to the short-chain dehydrogenases/reductases (SDR) family.</text>
</comment>
<dbReference type="OrthoDB" id="10253736at2759"/>
<dbReference type="Pfam" id="PF13561">
    <property type="entry name" value="adh_short_C2"/>
    <property type="match status" value="1"/>
</dbReference>
<dbReference type="InterPro" id="IPR002347">
    <property type="entry name" value="SDR_fam"/>
</dbReference>
<evidence type="ECO:0000313" key="4">
    <source>
        <dbReference type="Proteomes" id="UP000799324"/>
    </source>
</evidence>
<gene>
    <name evidence="3" type="ORF">K491DRAFT_719301</name>
</gene>
<name>A0A6A6SWF8_9PLEO</name>
<keyword evidence="2" id="KW-0560">Oxidoreductase</keyword>
<evidence type="ECO:0000313" key="3">
    <source>
        <dbReference type="EMBL" id="KAF2652046.1"/>
    </source>
</evidence>
<dbReference type="PRINTS" id="PR00081">
    <property type="entry name" value="GDHRDH"/>
</dbReference>
<dbReference type="EMBL" id="MU004411">
    <property type="protein sequence ID" value="KAF2652046.1"/>
    <property type="molecule type" value="Genomic_DNA"/>
</dbReference>
<sequence length="287" mass="30455">MTPPLSLDLGLHGTHVLITGGAGLIGSVVVDHCIAAGARVSSLDISYGPGSATDQTAYAAIYCNVSSEASVKEAFETAVKAHGPVEVCIALASLDLSTLQHSAFVDASFDQLMRVLSINIAGTWLCAREWLRGLHQAKQDYVELKNVNLIIIGSESGHFGERQAVDYSLAKSAVQGGMLMSLRAEAVRVWPGARVNAVAPGAVDTERWTKECAENPEQYWEEAQATTALGEPIPRAAVAKAILFLSSHNFSSHISGQVINVDGGKQGKVMWTKEEAGQRLSVPSITS</sequence>
<dbReference type="Gene3D" id="3.40.50.720">
    <property type="entry name" value="NAD(P)-binding Rossmann-like Domain"/>
    <property type="match status" value="1"/>
</dbReference>
<evidence type="ECO:0000256" key="1">
    <source>
        <dbReference type="ARBA" id="ARBA00006484"/>
    </source>
</evidence>